<proteinExistence type="predicted"/>
<evidence type="ECO:0008006" key="3">
    <source>
        <dbReference type="Google" id="ProtNLM"/>
    </source>
</evidence>
<protein>
    <recommendedName>
        <fullName evidence="3">Beta-propeller repeat-containing protein</fullName>
    </recommendedName>
</protein>
<evidence type="ECO:0000313" key="1">
    <source>
        <dbReference type="EMBL" id="SFF49484.1"/>
    </source>
</evidence>
<dbReference type="PANTHER" id="PTHR35580">
    <property type="entry name" value="CELL SURFACE GLYCOPROTEIN (S-LAYER PROTEIN)-LIKE PROTEIN"/>
    <property type="match status" value="1"/>
</dbReference>
<keyword evidence="2" id="KW-1185">Reference proteome</keyword>
<reference evidence="1 2" key="1">
    <citation type="submission" date="2016-10" db="EMBL/GenBank/DDBJ databases">
        <authorList>
            <person name="de Groot N.N."/>
        </authorList>
    </citation>
    <scope>NUCLEOTIDE SEQUENCE [LARGE SCALE GENOMIC DNA]</scope>
    <source>
        <strain>GEY</strain>
        <strain evidence="2">DSM 9560</strain>
    </source>
</reference>
<sequence length="461" mass="49274">MKNLLISILWIVFLAACQKETEDPTPATPPSVEFAWLRSVGGANDEVIRGTFLDAQNNTHIVGTFRGTMSIGGQSLASNGLLDLFMAKLDPNGNFIWQKSFGSSTGSDLAVDVDGDAMGNMYVTGMFSKNINFGNGISLNAGTSDDDVFVAKFDANGTCLWAKMGLGDATDYGNEINVTSDNKILTIGFANKGITFENTTLNNSTNYGMFVSKHNSSGFLEWAKLFSSTGEVLGRGISSDENGNALITGTFKGTLTLGTTSLTATSANGDVFIAKLDINGNTLWAKRFGQTGENYARGIDSDAEGNIYVSGVFDMQILFGSINLTSNGQKDIFLTKFDANGNVIWSKSIGSTGNEEGCEIEVNTNGNIFLTGSYTGTLTLNNDNFTAKGLRDVFVVKTDKNGKFIWQKTMGSPQDDVNYAIGLNRTNENAVTVGTFAGTFSQATQSVTSLGNYDSYISLLK</sequence>
<dbReference type="PANTHER" id="PTHR35580:SF1">
    <property type="entry name" value="PHYTASE-LIKE DOMAIN-CONTAINING PROTEIN"/>
    <property type="match status" value="1"/>
</dbReference>
<dbReference type="OrthoDB" id="937114at2"/>
<dbReference type="AlphaFoldDB" id="A0A1I2J4M3"/>
<dbReference type="EMBL" id="FONY01000042">
    <property type="protein sequence ID" value="SFF49484.1"/>
    <property type="molecule type" value="Genomic_DNA"/>
</dbReference>
<dbReference type="STRING" id="1003.SAMN04488541_10426"/>
<dbReference type="Gene3D" id="2.120.10.30">
    <property type="entry name" value="TolB, C-terminal domain"/>
    <property type="match status" value="1"/>
</dbReference>
<dbReference type="RefSeq" id="WP_091548955.1">
    <property type="nucleotide sequence ID" value="NZ_FONY01000042.1"/>
</dbReference>
<name>A0A1I2J4M3_9BACT</name>
<evidence type="ECO:0000313" key="2">
    <source>
        <dbReference type="Proteomes" id="UP000199513"/>
    </source>
</evidence>
<accession>A0A1I2J4M3</accession>
<dbReference type="PROSITE" id="PS51257">
    <property type="entry name" value="PROKAR_LIPOPROTEIN"/>
    <property type="match status" value="1"/>
</dbReference>
<dbReference type="Proteomes" id="UP000199513">
    <property type="component" value="Unassembled WGS sequence"/>
</dbReference>
<gene>
    <name evidence="1" type="ORF">SAMN04488541_10426</name>
</gene>
<dbReference type="InterPro" id="IPR052918">
    <property type="entry name" value="Motility_Chemotaxis_Reg"/>
</dbReference>
<dbReference type="InterPro" id="IPR011042">
    <property type="entry name" value="6-blade_b-propeller_TolB-like"/>
</dbReference>
<organism evidence="1 2">
    <name type="scientific">Thermoflexibacter ruber</name>
    <dbReference type="NCBI Taxonomy" id="1003"/>
    <lineage>
        <taxon>Bacteria</taxon>
        <taxon>Pseudomonadati</taxon>
        <taxon>Bacteroidota</taxon>
        <taxon>Cytophagia</taxon>
        <taxon>Cytophagales</taxon>
        <taxon>Thermoflexibacteraceae</taxon>
        <taxon>Thermoflexibacter</taxon>
    </lineage>
</organism>
<dbReference type="SUPFAM" id="SSF101898">
    <property type="entry name" value="NHL repeat"/>
    <property type="match status" value="1"/>
</dbReference>